<evidence type="ECO:0000313" key="4">
    <source>
        <dbReference type="Proteomes" id="UP000799438"/>
    </source>
</evidence>
<dbReference type="RefSeq" id="XP_033394135.1">
    <property type="nucleotide sequence ID" value="XM_033543417.1"/>
</dbReference>
<dbReference type="AlphaFoldDB" id="A0A6A6B2J0"/>
<keyword evidence="2" id="KW-0812">Transmembrane</keyword>
<protein>
    <recommendedName>
        <fullName evidence="5">Mid2 domain-containing protein</fullName>
    </recommendedName>
</protein>
<keyword evidence="4" id="KW-1185">Reference proteome</keyword>
<dbReference type="EMBL" id="ML995496">
    <property type="protein sequence ID" value="KAF2138422.1"/>
    <property type="molecule type" value="Genomic_DNA"/>
</dbReference>
<evidence type="ECO:0000313" key="3">
    <source>
        <dbReference type="EMBL" id="KAF2138422.1"/>
    </source>
</evidence>
<feature type="region of interest" description="Disordered" evidence="1">
    <location>
        <begin position="170"/>
        <end position="204"/>
    </location>
</feature>
<organism evidence="3 4">
    <name type="scientific">Aplosporella prunicola CBS 121167</name>
    <dbReference type="NCBI Taxonomy" id="1176127"/>
    <lineage>
        <taxon>Eukaryota</taxon>
        <taxon>Fungi</taxon>
        <taxon>Dikarya</taxon>
        <taxon>Ascomycota</taxon>
        <taxon>Pezizomycotina</taxon>
        <taxon>Dothideomycetes</taxon>
        <taxon>Dothideomycetes incertae sedis</taxon>
        <taxon>Botryosphaeriales</taxon>
        <taxon>Aplosporellaceae</taxon>
        <taxon>Aplosporella</taxon>
    </lineage>
</organism>
<name>A0A6A6B2J0_9PEZI</name>
<dbReference type="Proteomes" id="UP000799438">
    <property type="component" value="Unassembled WGS sequence"/>
</dbReference>
<evidence type="ECO:0000256" key="1">
    <source>
        <dbReference type="SAM" id="MobiDB-lite"/>
    </source>
</evidence>
<keyword evidence="2" id="KW-0472">Membrane</keyword>
<reference evidence="3" key="1">
    <citation type="journal article" date="2020" name="Stud. Mycol.">
        <title>101 Dothideomycetes genomes: a test case for predicting lifestyles and emergence of pathogens.</title>
        <authorList>
            <person name="Haridas S."/>
            <person name="Albert R."/>
            <person name="Binder M."/>
            <person name="Bloem J."/>
            <person name="Labutti K."/>
            <person name="Salamov A."/>
            <person name="Andreopoulos B."/>
            <person name="Baker S."/>
            <person name="Barry K."/>
            <person name="Bills G."/>
            <person name="Bluhm B."/>
            <person name="Cannon C."/>
            <person name="Castanera R."/>
            <person name="Culley D."/>
            <person name="Daum C."/>
            <person name="Ezra D."/>
            <person name="Gonzalez J."/>
            <person name="Henrissat B."/>
            <person name="Kuo A."/>
            <person name="Liang C."/>
            <person name="Lipzen A."/>
            <person name="Lutzoni F."/>
            <person name="Magnuson J."/>
            <person name="Mondo S."/>
            <person name="Nolan M."/>
            <person name="Ohm R."/>
            <person name="Pangilinan J."/>
            <person name="Park H.-J."/>
            <person name="Ramirez L."/>
            <person name="Alfaro M."/>
            <person name="Sun H."/>
            <person name="Tritt A."/>
            <person name="Yoshinaga Y."/>
            <person name="Zwiers L.-H."/>
            <person name="Turgeon B."/>
            <person name="Goodwin S."/>
            <person name="Spatafora J."/>
            <person name="Crous P."/>
            <person name="Grigoriev I."/>
        </authorList>
    </citation>
    <scope>NUCLEOTIDE SEQUENCE</scope>
    <source>
        <strain evidence="3">CBS 121167</strain>
    </source>
</reference>
<proteinExistence type="predicted"/>
<sequence length="204" mass="22041">MQFFPGVGDHYRLGRAFLQAAFLGRNFRQKRSWLAQAPGPAAQDSPKGLTNIESDQTELYNIPSDPQLFAQSWNKHWAVLHSGPSGLSAAAKIGIGVSVSVGALVLIATALWTFFVLRRRKEALSGSQSSEPSSLHLPEFPGQQNQLHEMGIVGRPVEIASLEDDCAELKADAPSSGELEADVPNPVELQAEETRPQINSSRGA</sequence>
<accession>A0A6A6B2J0</accession>
<feature type="transmembrane region" description="Helical" evidence="2">
    <location>
        <begin position="93"/>
        <end position="117"/>
    </location>
</feature>
<dbReference type="OrthoDB" id="4074350at2759"/>
<dbReference type="GeneID" id="54300914"/>
<evidence type="ECO:0008006" key="5">
    <source>
        <dbReference type="Google" id="ProtNLM"/>
    </source>
</evidence>
<evidence type="ECO:0000256" key="2">
    <source>
        <dbReference type="SAM" id="Phobius"/>
    </source>
</evidence>
<keyword evidence="2" id="KW-1133">Transmembrane helix</keyword>
<gene>
    <name evidence="3" type="ORF">K452DRAFT_311374</name>
</gene>